<reference evidence="1 2" key="1">
    <citation type="journal article" date="2018" name="J. Allergy Clin. Immunol.">
        <title>High-quality assembly of Dermatophagoides pteronyssinus genome and transcriptome reveals a wide range of novel allergens.</title>
        <authorList>
            <person name="Liu X.Y."/>
            <person name="Yang K.Y."/>
            <person name="Wang M.Q."/>
            <person name="Kwok J.S."/>
            <person name="Zeng X."/>
            <person name="Yang Z."/>
            <person name="Xiao X.J."/>
            <person name="Lau C.P."/>
            <person name="Li Y."/>
            <person name="Huang Z.M."/>
            <person name="Ba J.G."/>
            <person name="Yim A.K."/>
            <person name="Ouyang C.Y."/>
            <person name="Ngai S.M."/>
            <person name="Chan T.F."/>
            <person name="Leung E.L."/>
            <person name="Liu L."/>
            <person name="Liu Z.G."/>
            <person name="Tsui S.K."/>
        </authorList>
    </citation>
    <scope>NUCLEOTIDE SEQUENCE [LARGE SCALE GENOMIC DNA]</scope>
    <source>
        <strain evidence="1">Derp</strain>
    </source>
</reference>
<sequence>MVRCDYEMIYSYYSKSIGQKSIQFFFKSVENARKFLSATGLEFFFICKILPIVTHNMTCQLIELYQLPGVDHDPRIMIKYKRFLLDLPGPSIMEHINCMHVIMIVYALN</sequence>
<dbReference type="Proteomes" id="UP000887458">
    <property type="component" value="Unassembled WGS sequence"/>
</dbReference>
<name>A0ABQ8JL45_DERPT</name>
<accession>A0ABQ8JL45</accession>
<gene>
    <name evidence="1" type="ORF">DERP_007633</name>
</gene>
<keyword evidence="2" id="KW-1185">Reference proteome</keyword>
<protein>
    <submittedName>
        <fullName evidence="1">Uncharacterized protein</fullName>
    </submittedName>
</protein>
<evidence type="ECO:0000313" key="1">
    <source>
        <dbReference type="EMBL" id="KAH9423041.1"/>
    </source>
</evidence>
<dbReference type="EMBL" id="NJHN03000034">
    <property type="protein sequence ID" value="KAH9423041.1"/>
    <property type="molecule type" value="Genomic_DNA"/>
</dbReference>
<organism evidence="1 2">
    <name type="scientific">Dermatophagoides pteronyssinus</name>
    <name type="common">European house dust mite</name>
    <dbReference type="NCBI Taxonomy" id="6956"/>
    <lineage>
        <taxon>Eukaryota</taxon>
        <taxon>Metazoa</taxon>
        <taxon>Ecdysozoa</taxon>
        <taxon>Arthropoda</taxon>
        <taxon>Chelicerata</taxon>
        <taxon>Arachnida</taxon>
        <taxon>Acari</taxon>
        <taxon>Acariformes</taxon>
        <taxon>Sarcoptiformes</taxon>
        <taxon>Astigmata</taxon>
        <taxon>Psoroptidia</taxon>
        <taxon>Analgoidea</taxon>
        <taxon>Pyroglyphidae</taxon>
        <taxon>Dermatophagoidinae</taxon>
        <taxon>Dermatophagoides</taxon>
    </lineage>
</organism>
<reference evidence="1 2" key="2">
    <citation type="journal article" date="2022" name="Mol. Biol. Evol.">
        <title>Comparative Genomics Reveals Insights into the Divergent Evolution of Astigmatic Mites and Household Pest Adaptations.</title>
        <authorList>
            <person name="Xiong Q."/>
            <person name="Wan A.T."/>
            <person name="Liu X."/>
            <person name="Fung C.S."/>
            <person name="Xiao X."/>
            <person name="Malainual N."/>
            <person name="Hou J."/>
            <person name="Wang L."/>
            <person name="Wang M."/>
            <person name="Yang K.Y."/>
            <person name="Cui Y."/>
            <person name="Leung E.L."/>
            <person name="Nong W."/>
            <person name="Shin S.K."/>
            <person name="Au S.W."/>
            <person name="Jeong K.Y."/>
            <person name="Chew F.T."/>
            <person name="Hui J.H."/>
            <person name="Leung T.F."/>
            <person name="Tungtrongchitr A."/>
            <person name="Zhong N."/>
            <person name="Liu Z."/>
            <person name="Tsui S.K."/>
        </authorList>
    </citation>
    <scope>NUCLEOTIDE SEQUENCE [LARGE SCALE GENOMIC DNA]</scope>
    <source>
        <strain evidence="1">Derp</strain>
    </source>
</reference>
<evidence type="ECO:0000313" key="2">
    <source>
        <dbReference type="Proteomes" id="UP000887458"/>
    </source>
</evidence>
<comment type="caution">
    <text evidence="1">The sequence shown here is derived from an EMBL/GenBank/DDBJ whole genome shotgun (WGS) entry which is preliminary data.</text>
</comment>
<proteinExistence type="predicted"/>